<feature type="signal peptide" evidence="4">
    <location>
        <begin position="1"/>
        <end position="21"/>
    </location>
</feature>
<keyword evidence="2" id="KW-0442">Lipid degradation</keyword>
<evidence type="ECO:0000256" key="4">
    <source>
        <dbReference type="SAM" id="SignalP"/>
    </source>
</evidence>
<feature type="domain" description="Partial AB-hydrolase lipase" evidence="5">
    <location>
        <begin position="50"/>
        <end position="108"/>
    </location>
</feature>
<dbReference type="InterPro" id="IPR025483">
    <property type="entry name" value="Lipase_euk"/>
</dbReference>
<name>A0A7N0TTW2_KALFE</name>
<dbReference type="Pfam" id="PF04083">
    <property type="entry name" value="Abhydro_lipase"/>
    <property type="match status" value="1"/>
</dbReference>
<reference evidence="6" key="1">
    <citation type="submission" date="2021-01" db="UniProtKB">
        <authorList>
            <consortium name="EnsemblPlants"/>
        </authorList>
    </citation>
    <scope>IDENTIFICATION</scope>
</reference>
<proteinExistence type="inferred from homology"/>
<dbReference type="AlphaFoldDB" id="A0A7N0TTW2"/>
<dbReference type="Proteomes" id="UP000594263">
    <property type="component" value="Unplaced"/>
</dbReference>
<feature type="active site" description="Charge relay system" evidence="3">
    <location>
        <position position="353"/>
    </location>
</feature>
<dbReference type="FunFam" id="3.40.50.1820:FF:000126">
    <property type="entry name" value="Lipase"/>
    <property type="match status" value="1"/>
</dbReference>
<comment type="similarity">
    <text evidence="1 2">Belongs to the AB hydrolase superfamily. Lipase family.</text>
</comment>
<evidence type="ECO:0000313" key="6">
    <source>
        <dbReference type="EnsemblPlants" id="Kaladp0045s0508.1.v1.1"/>
    </source>
</evidence>
<dbReference type="Gene3D" id="3.40.50.1820">
    <property type="entry name" value="alpha/beta hydrolase"/>
    <property type="match status" value="1"/>
</dbReference>
<evidence type="ECO:0000256" key="1">
    <source>
        <dbReference type="ARBA" id="ARBA00010701"/>
    </source>
</evidence>
<keyword evidence="2" id="KW-0443">Lipid metabolism</keyword>
<dbReference type="PIRSF" id="PIRSF000862">
    <property type="entry name" value="Steryl_ester_lip"/>
    <property type="match status" value="1"/>
</dbReference>
<feature type="active site" description="Charge relay system" evidence="3">
    <location>
        <position position="386"/>
    </location>
</feature>
<keyword evidence="7" id="KW-1185">Reference proteome</keyword>
<dbReference type="EnsemblPlants" id="Kaladp0045s0508.1.v1.1">
    <property type="protein sequence ID" value="Kaladp0045s0508.1.v1.1"/>
    <property type="gene ID" value="Kaladp0045s0508.v1.1"/>
</dbReference>
<keyword evidence="4" id="KW-0732">Signal</keyword>
<accession>A0A7N0TTW2</accession>
<protein>
    <recommendedName>
        <fullName evidence="2">Lipase</fullName>
    </recommendedName>
</protein>
<feature type="active site" description="Nucleophile" evidence="3">
    <location>
        <position position="183"/>
    </location>
</feature>
<dbReference type="Gramene" id="Kaladp0045s0508.1.v1.1">
    <property type="protein sequence ID" value="Kaladp0045s0508.1.v1.1"/>
    <property type="gene ID" value="Kaladp0045s0508.v1.1"/>
</dbReference>
<dbReference type="InterPro" id="IPR006693">
    <property type="entry name" value="AB_hydrolase_lipase"/>
</dbReference>
<evidence type="ECO:0000259" key="5">
    <source>
        <dbReference type="Pfam" id="PF04083"/>
    </source>
</evidence>
<evidence type="ECO:0000256" key="2">
    <source>
        <dbReference type="PIRNR" id="PIRNR000862"/>
    </source>
</evidence>
<dbReference type="PANTHER" id="PTHR11005">
    <property type="entry name" value="LYSOSOMAL ACID LIPASE-RELATED"/>
    <property type="match status" value="1"/>
</dbReference>
<sequence length="410" mass="45598">MLVNFVTVLLVILFCGSAVESRTKVLSAPSRGGVSRSGLVYADGDGICKSMVETRNYPCEEHTVTTEDGYILSMQRIPLGRSGERSGDRPPVLLQHGLLMDGITWLLSPPEQSLALLLADNGFDVWIGNTRGTKYSQGHTSLTPDDDAYWDWSWDQLVAYDLPATVKYVHDQAGQKTHYVGHSLGTLVALAAFSQDQVMNMMRSAALLSPIAYVGQLTSPLARIAADKFLAETLRWLGLHEFNPRGEAVIELLKTICSNPRIDCTNLLTSFTGQNCCLNSSVVDVFLEHEPQPTATKNMIHISQMVRSGTIRMYDYEDEEENRRHYGQPTPPDYDMKSIRNDFPLYLSNGGADALSDVKDVELLLSNLQGHEGDKLVTQYRPEYAHADYVMADNAKEAVYDPLIAFLRLQ</sequence>
<dbReference type="GO" id="GO:0016788">
    <property type="term" value="F:hydrolase activity, acting on ester bonds"/>
    <property type="evidence" value="ECO:0007669"/>
    <property type="project" value="InterPro"/>
</dbReference>
<dbReference type="GO" id="GO:0016042">
    <property type="term" value="P:lipid catabolic process"/>
    <property type="evidence" value="ECO:0007669"/>
    <property type="project" value="UniProtKB-KW"/>
</dbReference>
<feature type="chain" id="PRO_5029564373" description="Lipase" evidence="4">
    <location>
        <begin position="22"/>
        <end position="410"/>
    </location>
</feature>
<dbReference type="OMA" id="YACEEHT"/>
<dbReference type="SUPFAM" id="SSF53474">
    <property type="entry name" value="alpha/beta-Hydrolases"/>
    <property type="match status" value="1"/>
</dbReference>
<evidence type="ECO:0000313" key="7">
    <source>
        <dbReference type="Proteomes" id="UP000594263"/>
    </source>
</evidence>
<organism evidence="6 7">
    <name type="scientific">Kalanchoe fedtschenkoi</name>
    <name type="common">Lavender scallops</name>
    <name type="synonym">South American air plant</name>
    <dbReference type="NCBI Taxonomy" id="63787"/>
    <lineage>
        <taxon>Eukaryota</taxon>
        <taxon>Viridiplantae</taxon>
        <taxon>Streptophyta</taxon>
        <taxon>Embryophyta</taxon>
        <taxon>Tracheophyta</taxon>
        <taxon>Spermatophyta</taxon>
        <taxon>Magnoliopsida</taxon>
        <taxon>eudicotyledons</taxon>
        <taxon>Gunneridae</taxon>
        <taxon>Pentapetalae</taxon>
        <taxon>Saxifragales</taxon>
        <taxon>Crassulaceae</taxon>
        <taxon>Kalanchoe</taxon>
    </lineage>
</organism>
<dbReference type="InterPro" id="IPR029058">
    <property type="entry name" value="AB_hydrolase_fold"/>
</dbReference>
<evidence type="ECO:0000256" key="3">
    <source>
        <dbReference type="PIRSR" id="PIRSR000862-1"/>
    </source>
</evidence>
<keyword evidence="2" id="KW-0378">Hydrolase</keyword>